<evidence type="ECO:0000256" key="2">
    <source>
        <dbReference type="ARBA" id="ARBA00022980"/>
    </source>
</evidence>
<dbReference type="AlphaFoldDB" id="A0A8J6DNE9"/>
<evidence type="ECO:0000313" key="4">
    <source>
        <dbReference type="EMBL" id="KAG8515962.1"/>
    </source>
</evidence>
<dbReference type="Pfam" id="PF01249">
    <property type="entry name" value="Ribosomal_S21e"/>
    <property type="match status" value="1"/>
</dbReference>
<accession>A0A8J6DNE9</accession>
<dbReference type="InterPro" id="IPR038579">
    <property type="entry name" value="Ribosomal_eS21_sf"/>
</dbReference>
<keyword evidence="5" id="KW-1185">Reference proteome</keyword>
<sequence>MTAEAGSLRASIVVQGLKTQSYPLCAHARGATRRALTRQTTPEFVDLYVQRKSSASDRITGAKDHASIQMNVAEADKVTGRVNGQFKTYAICHLRGHRPMGESNNSILRLVKGTAS</sequence>
<comment type="caution">
    <text evidence="4">The sequence shown here is derived from an EMBL/GenBank/DDBJ whole genome shotgun (WGS) entry which is preliminary data.</text>
</comment>
<dbReference type="GO" id="GO:0005840">
    <property type="term" value="C:ribosome"/>
    <property type="evidence" value="ECO:0007669"/>
    <property type="project" value="UniProtKB-KW"/>
</dbReference>
<dbReference type="GO" id="GO:1990904">
    <property type="term" value="C:ribonucleoprotein complex"/>
    <property type="evidence" value="ECO:0007669"/>
    <property type="project" value="UniProtKB-KW"/>
</dbReference>
<keyword evidence="3" id="KW-0687">Ribonucleoprotein</keyword>
<evidence type="ECO:0000313" key="5">
    <source>
        <dbReference type="Proteomes" id="UP000700334"/>
    </source>
</evidence>
<dbReference type="Gene3D" id="3.30.1230.20">
    <property type="match status" value="1"/>
</dbReference>
<dbReference type="EMBL" id="JAGFMF010011694">
    <property type="protein sequence ID" value="KAG8515962.1"/>
    <property type="molecule type" value="Genomic_DNA"/>
</dbReference>
<proteinExistence type="inferred from homology"/>
<keyword evidence="2 4" id="KW-0689">Ribosomal protein</keyword>
<dbReference type="InterPro" id="IPR001931">
    <property type="entry name" value="Ribosomal_eS21"/>
</dbReference>
<dbReference type="GO" id="GO:0006412">
    <property type="term" value="P:translation"/>
    <property type="evidence" value="ECO:0007669"/>
    <property type="project" value="InterPro"/>
</dbReference>
<evidence type="ECO:0000256" key="3">
    <source>
        <dbReference type="ARBA" id="ARBA00023274"/>
    </source>
</evidence>
<name>A0A8J6DNE9_GALPY</name>
<dbReference type="OrthoDB" id="278325at2759"/>
<protein>
    <submittedName>
        <fullName evidence="4">40S ribosomal protein S21</fullName>
    </submittedName>
</protein>
<evidence type="ECO:0000256" key="1">
    <source>
        <dbReference type="ARBA" id="ARBA00010228"/>
    </source>
</evidence>
<dbReference type="Proteomes" id="UP000700334">
    <property type="component" value="Unassembled WGS sequence"/>
</dbReference>
<organism evidence="4 5">
    <name type="scientific">Galemys pyrenaicus</name>
    <name type="common">Iberian desman</name>
    <name type="synonym">Pyrenean desman</name>
    <dbReference type="NCBI Taxonomy" id="202257"/>
    <lineage>
        <taxon>Eukaryota</taxon>
        <taxon>Metazoa</taxon>
        <taxon>Chordata</taxon>
        <taxon>Craniata</taxon>
        <taxon>Vertebrata</taxon>
        <taxon>Euteleostomi</taxon>
        <taxon>Mammalia</taxon>
        <taxon>Eutheria</taxon>
        <taxon>Laurasiatheria</taxon>
        <taxon>Eulipotyphla</taxon>
        <taxon>Talpidae</taxon>
        <taxon>Galemys</taxon>
    </lineage>
</organism>
<dbReference type="GO" id="GO:0003735">
    <property type="term" value="F:structural constituent of ribosome"/>
    <property type="evidence" value="ECO:0007669"/>
    <property type="project" value="InterPro"/>
</dbReference>
<comment type="similarity">
    <text evidence="1">Belongs to the eukaryotic ribosomal protein eS21 family.</text>
</comment>
<gene>
    <name evidence="4" type="ORF">J0S82_007254</name>
</gene>
<dbReference type="PANTHER" id="PTHR10442">
    <property type="entry name" value="40S RIBOSOMAL PROTEIN S21"/>
    <property type="match status" value="1"/>
</dbReference>
<reference evidence="4" key="1">
    <citation type="journal article" date="2021" name="Evol. Appl.">
        <title>The genome of the Pyrenean desman and the effects of bottlenecks and inbreeding on the genomic landscape of an endangered species.</title>
        <authorList>
            <person name="Escoda L."/>
            <person name="Castresana J."/>
        </authorList>
    </citation>
    <scope>NUCLEOTIDE SEQUENCE</scope>
    <source>
        <strain evidence="4">IBE-C5619</strain>
    </source>
</reference>